<evidence type="ECO:0000256" key="4">
    <source>
        <dbReference type="ARBA" id="ARBA00022679"/>
    </source>
</evidence>
<comment type="similarity">
    <text evidence="2">Belongs to the glycosyltransferase 2 family.</text>
</comment>
<organism evidence="7 8">
    <name type="scientific">Microbacterium schleiferi</name>
    <dbReference type="NCBI Taxonomy" id="69362"/>
    <lineage>
        <taxon>Bacteria</taxon>
        <taxon>Bacillati</taxon>
        <taxon>Actinomycetota</taxon>
        <taxon>Actinomycetes</taxon>
        <taxon>Micrococcales</taxon>
        <taxon>Microbacteriaceae</taxon>
        <taxon>Microbacterium</taxon>
    </lineage>
</organism>
<dbReference type="GO" id="GO:0016757">
    <property type="term" value="F:glycosyltransferase activity"/>
    <property type="evidence" value="ECO:0007669"/>
    <property type="project" value="UniProtKB-KW"/>
</dbReference>
<dbReference type="InterPro" id="IPR029044">
    <property type="entry name" value="Nucleotide-diphossugar_trans"/>
</dbReference>
<dbReference type="Pfam" id="PF17994">
    <property type="entry name" value="Glft2_N"/>
    <property type="match status" value="1"/>
</dbReference>
<keyword evidence="8" id="KW-1185">Reference proteome</keyword>
<protein>
    <submittedName>
        <fullName evidence="7">Glycosyltransferase</fullName>
        <ecNumber evidence="7">2.4.-.-</ecNumber>
    </submittedName>
</protein>
<comment type="caution">
    <text evidence="7">The sequence shown here is derived from an EMBL/GenBank/DDBJ whole genome shotgun (WGS) entry which is preliminary data.</text>
</comment>
<accession>A0ABU7V3P9</accession>
<dbReference type="InterPro" id="IPR045699">
    <property type="entry name" value="GlfT2_C"/>
</dbReference>
<evidence type="ECO:0000313" key="7">
    <source>
        <dbReference type="EMBL" id="MEF2253793.1"/>
    </source>
</evidence>
<feature type="domain" description="Galactofuranosyltransferase-2 C-terminal" evidence="6">
    <location>
        <begin position="411"/>
        <end position="594"/>
    </location>
</feature>
<evidence type="ECO:0000256" key="2">
    <source>
        <dbReference type="ARBA" id="ARBA00006739"/>
    </source>
</evidence>
<sequence length="603" mass="64984">MTPEVPAGAVIHRLPFAGVGEPELYATVRGAVDRSRSRLSLAAGGSLSWQTYFGSLPTAVWQRHTAVRRVALRATVVGAATATVRGLTAAGTVRELARGAVADGGLDVAVDVGDVGTVWAEVCTETGAVVSDARWESETVPAAPARAVVCVTTFDREADCIRLLRDLADPEISDRVARVVVVDQGSRDLKAGAGFEAASAALGDRLEVIRQANLGGSGGFSRGIVAADDAGGEWALLVDDDVRIEPEAIRRLLAFAERTPVPAVVGAQMLSLVAPRILHTWGERVDRDAFWWEPVAPSLDDVDVVATIADPATARAYDVDFNGWWMCLVPLAAVRRVGAAMPLFIKWDDVEFGLRAQAAGHPVVTLPGAALWHMPWTAKDDGLDWQAYFQLRNRLVAALMHSPRRRGGRVLRDTWTQDVNHVLCLQYGAAAVRRAALADVLRGPSHLLPSLRNRAGEVRSFLAEGGHTVRAEAELPATVPAAPAAPSGRRSVGARLLRVLAHQLRRSRPPAPIPRLPRASGKWWSLGLMDAAVVDSATGRGAFLLTRSRRRCAALLRDATVLRIRLWLRWPQLAAQYRAEAQLASLGSWRAVFADPSTMPRSR</sequence>
<dbReference type="EMBL" id="JAZHOV010000001">
    <property type="protein sequence ID" value="MEF2253793.1"/>
    <property type="molecule type" value="Genomic_DNA"/>
</dbReference>
<gene>
    <name evidence="7" type="ORF">V2V91_01415</name>
</gene>
<dbReference type="RefSeq" id="WP_331790507.1">
    <property type="nucleotide sequence ID" value="NZ_BAAAUO010000003.1"/>
</dbReference>
<comment type="pathway">
    <text evidence="1">Cell wall biogenesis; cell wall polysaccharide biosynthesis.</text>
</comment>
<reference evidence="7 8" key="1">
    <citation type="submission" date="2024-01" db="EMBL/GenBank/DDBJ databases">
        <title>the genome sequence of strain Microbacterium schleiferi NBRC 15075.</title>
        <authorList>
            <person name="Ding Y."/>
            <person name="Zhang G."/>
        </authorList>
    </citation>
    <scope>NUCLEOTIDE SEQUENCE [LARGE SCALE GENOMIC DNA]</scope>
    <source>
        <strain evidence="7 8">NBRC 15075</strain>
    </source>
</reference>
<evidence type="ECO:0000313" key="8">
    <source>
        <dbReference type="Proteomes" id="UP001351900"/>
    </source>
</evidence>
<evidence type="ECO:0000259" key="5">
    <source>
        <dbReference type="Pfam" id="PF17994"/>
    </source>
</evidence>
<name>A0ABU7V3P9_9MICO</name>
<dbReference type="Pfam" id="PF13641">
    <property type="entry name" value="Glyco_tranf_2_3"/>
    <property type="match status" value="1"/>
</dbReference>
<evidence type="ECO:0000259" key="6">
    <source>
        <dbReference type="Pfam" id="PF19320"/>
    </source>
</evidence>
<evidence type="ECO:0000256" key="1">
    <source>
        <dbReference type="ARBA" id="ARBA00004776"/>
    </source>
</evidence>
<dbReference type="InterPro" id="IPR040492">
    <property type="entry name" value="GlfT2_N"/>
</dbReference>
<dbReference type="Pfam" id="PF19320">
    <property type="entry name" value="GlfT2_domain3"/>
    <property type="match status" value="1"/>
</dbReference>
<dbReference type="Gene3D" id="3.90.550.60">
    <property type="match status" value="1"/>
</dbReference>
<evidence type="ECO:0000256" key="3">
    <source>
        <dbReference type="ARBA" id="ARBA00022676"/>
    </source>
</evidence>
<dbReference type="PANTHER" id="PTHR43179">
    <property type="entry name" value="RHAMNOSYLTRANSFERASE WBBL"/>
    <property type="match status" value="1"/>
</dbReference>
<keyword evidence="4 7" id="KW-0808">Transferase</keyword>
<dbReference type="EC" id="2.4.-.-" evidence="7"/>
<keyword evidence="3 7" id="KW-0328">Glycosyltransferase</keyword>
<feature type="domain" description="Galactofuranosyltransferase GlfT2 N-terminal" evidence="5">
    <location>
        <begin position="32"/>
        <end position="137"/>
    </location>
</feature>
<dbReference type="SUPFAM" id="SSF53448">
    <property type="entry name" value="Nucleotide-diphospho-sugar transferases"/>
    <property type="match status" value="1"/>
</dbReference>
<dbReference type="PANTHER" id="PTHR43179:SF12">
    <property type="entry name" value="GALACTOFURANOSYLTRANSFERASE GLFT2"/>
    <property type="match status" value="1"/>
</dbReference>
<dbReference type="Proteomes" id="UP001351900">
    <property type="component" value="Unassembled WGS sequence"/>
</dbReference>
<proteinExistence type="inferred from homology"/>